<evidence type="ECO:0000313" key="1">
    <source>
        <dbReference type="EMBL" id="EST44975.1"/>
    </source>
</evidence>
<proteinExistence type="predicted"/>
<dbReference type="AlphaFoldDB" id="V6LK27"/>
<sequence>MPQIPILVQSTQDSFLDSVIMNLNSKLLAFIRENNISSRLAAHKPTHAILFIPLYDSPNIQEVIDKFYDKYEGQVGQCISYIIIFPFDKNKIMQAPSRQHKQFVQKQPKVIQQIMQFKQYNELVSFVAQLEQESQQILYQQHSKYYLNKSNTITSHYIENSINTVVYKLYFLQQFQETLLTQIDLIQKQLINIQFKTEVLLAPQIFQCQNQLLLLGLDYTYNIFDSNNNKSLFIQAKQNLNKSDSYFESLIIQQFFRKLDQKQLSLLDLLIFFTQLLFSCEYFSESLVLKIYKQVIHILYPNQNQMYQFQQEFSQYILTIQDKLSLNLKSYFQFQLLTSFISRINLIDYQKLQIILDKVQAEPMPIQSLLVQYSFLFNEYTSKSDISFLYNYQEVRTFQDKFLFKQKVDAQLDILVMISSQGQYLSFNQKYQILCFLQLDQISHNCAFLKQTFQQLRQQNNLQHNMVIIMLDMIYNQLCANCKDSLSFSINRYLFSLLPVKKTYDELILDKEYLFENINLKVIKSDLLGIENLHIEGAKQYFQDHCRYNIITSDKEQHIYFIFKNTQDLPFQFIKIKIHYTNSLEQIQDVDQTIKIGANHINFTPEYNISQNNQFLYIDQILISTNKNTWFLVYKNNIKYNLLLCKQIFNIKNQIQQTNIDNEVFIVQVPNIHHFKFKIINKDYSSKLFMNSYQNICIEVEQIKDIQQKIKISGSEGLQVLDHISIYDDIDFKNHIDCNCDNEYFELDLDKFYLKIPIFCRISESKLTFIIQTQTKQYIYQELLQFEQLFKVNLRVTSGRFSIQYFNQQQLLQGQTSLQLSDQQKVIRNEDYKPQQLNCLTQSISAPVSPINFIFQIKTKNFLFEINATYQNRSLVENIQPISQVRCKQSVTLQYKLYASLKAPQLFKLAFDDFYVRGPEEVSLAAGEVKIIQLTIVAKKCGQLYIPTFYSTEIESINGCELYNCRNNIINVGDYIVDLKQ</sequence>
<accession>V6LK27</accession>
<name>V6LK27_9EUKA</name>
<dbReference type="EMBL" id="KI546101">
    <property type="protein sequence ID" value="EST44975.1"/>
    <property type="molecule type" value="Genomic_DNA"/>
</dbReference>
<organism evidence="1">
    <name type="scientific">Spironucleus salmonicida</name>
    <dbReference type="NCBI Taxonomy" id="348837"/>
    <lineage>
        <taxon>Eukaryota</taxon>
        <taxon>Metamonada</taxon>
        <taxon>Diplomonadida</taxon>
        <taxon>Hexamitidae</taxon>
        <taxon>Hexamitinae</taxon>
        <taxon>Spironucleus</taxon>
    </lineage>
</organism>
<reference evidence="1" key="1">
    <citation type="journal article" date="2014" name="PLoS Genet.">
        <title>The Genome of Spironucleus salmonicida Highlights a Fish Pathogen Adapted to Fluctuating Environments.</title>
        <authorList>
            <person name="Xu F."/>
            <person name="Jerlstrom-Hultqvist J."/>
            <person name="Einarsson E."/>
            <person name="Astvaldsson A."/>
            <person name="Svard S.G."/>
            <person name="Andersson J.O."/>
        </authorList>
    </citation>
    <scope>NUCLEOTIDE SEQUENCE</scope>
</reference>
<protein>
    <submittedName>
        <fullName evidence="1">Uncharacterized protein</fullName>
    </submittedName>
</protein>
<dbReference type="VEuPathDB" id="GiardiaDB:SS50377_25429"/>
<gene>
    <name evidence="1" type="ORF">SS50377_14994</name>
</gene>